<reference evidence="5 6" key="1">
    <citation type="submission" date="2018-08" db="EMBL/GenBank/DDBJ databases">
        <title>Genomic Encyclopedia of Archaeal and Bacterial Type Strains, Phase II (KMG-II): from individual species to whole genera.</title>
        <authorList>
            <person name="Goeker M."/>
        </authorList>
    </citation>
    <scope>NUCLEOTIDE SEQUENCE [LARGE SCALE GENOMIC DNA]</scope>
    <source>
        <strain evidence="5 6">DSM 5002</strain>
    </source>
</reference>
<dbReference type="Gene3D" id="3.40.50.10490">
    <property type="entry name" value="Glucose-6-phosphate isomerase like protein, domain 1"/>
    <property type="match status" value="1"/>
</dbReference>
<dbReference type="SUPFAM" id="SSF53697">
    <property type="entry name" value="SIS domain"/>
    <property type="match status" value="1"/>
</dbReference>
<dbReference type="Gene3D" id="1.10.10.10">
    <property type="entry name" value="Winged helix-like DNA-binding domain superfamily/Winged helix DNA-binding domain"/>
    <property type="match status" value="1"/>
</dbReference>
<dbReference type="GO" id="GO:0003700">
    <property type="term" value="F:DNA-binding transcription factor activity"/>
    <property type="evidence" value="ECO:0007669"/>
    <property type="project" value="InterPro"/>
</dbReference>
<evidence type="ECO:0000259" key="4">
    <source>
        <dbReference type="PROSITE" id="PS51071"/>
    </source>
</evidence>
<evidence type="ECO:0000256" key="2">
    <source>
        <dbReference type="ARBA" id="ARBA00023125"/>
    </source>
</evidence>
<organism evidence="5 6">
    <name type="scientific">Dichotomicrobium thermohalophilum</name>
    <dbReference type="NCBI Taxonomy" id="933063"/>
    <lineage>
        <taxon>Bacteria</taxon>
        <taxon>Pseudomonadati</taxon>
        <taxon>Pseudomonadota</taxon>
        <taxon>Alphaproteobacteria</taxon>
        <taxon>Hyphomicrobiales</taxon>
        <taxon>Hyphomicrobiaceae</taxon>
        <taxon>Dichotomicrobium</taxon>
    </lineage>
</organism>
<name>A0A397PNM0_9HYPH</name>
<protein>
    <submittedName>
        <fullName evidence="5">RpiR family transcriptional regulator</fullName>
    </submittedName>
</protein>
<dbReference type="CDD" id="cd05013">
    <property type="entry name" value="SIS_RpiR"/>
    <property type="match status" value="1"/>
</dbReference>
<keyword evidence="1" id="KW-0805">Transcription regulation</keyword>
<dbReference type="InterPro" id="IPR046348">
    <property type="entry name" value="SIS_dom_sf"/>
</dbReference>
<dbReference type="Pfam" id="PF01418">
    <property type="entry name" value="HTH_6"/>
    <property type="match status" value="1"/>
</dbReference>
<dbReference type="Pfam" id="PF01380">
    <property type="entry name" value="SIS"/>
    <property type="match status" value="1"/>
</dbReference>
<keyword evidence="3" id="KW-0804">Transcription</keyword>
<dbReference type="RefSeq" id="WP_119062004.1">
    <property type="nucleotide sequence ID" value="NZ_QXDF01000002.1"/>
</dbReference>
<evidence type="ECO:0000313" key="6">
    <source>
        <dbReference type="Proteomes" id="UP000266273"/>
    </source>
</evidence>
<proteinExistence type="predicted"/>
<dbReference type="InterPro" id="IPR035472">
    <property type="entry name" value="RpiR-like_SIS"/>
</dbReference>
<dbReference type="PANTHER" id="PTHR30514">
    <property type="entry name" value="GLUCOKINASE"/>
    <property type="match status" value="1"/>
</dbReference>
<dbReference type="OrthoDB" id="3574600at2"/>
<dbReference type="InterPro" id="IPR036388">
    <property type="entry name" value="WH-like_DNA-bd_sf"/>
</dbReference>
<dbReference type="GO" id="GO:0003677">
    <property type="term" value="F:DNA binding"/>
    <property type="evidence" value="ECO:0007669"/>
    <property type="project" value="UniProtKB-KW"/>
</dbReference>
<dbReference type="PANTHER" id="PTHR30514:SF18">
    <property type="entry name" value="RPIR-FAMILY TRANSCRIPTIONAL REGULATOR"/>
    <property type="match status" value="1"/>
</dbReference>
<dbReference type="AlphaFoldDB" id="A0A397PNM0"/>
<accession>A0A397PNM0</accession>
<dbReference type="PROSITE" id="PS51071">
    <property type="entry name" value="HTH_RPIR"/>
    <property type="match status" value="1"/>
</dbReference>
<dbReference type="InterPro" id="IPR000281">
    <property type="entry name" value="HTH_RpiR"/>
</dbReference>
<keyword evidence="6" id="KW-1185">Reference proteome</keyword>
<dbReference type="InterPro" id="IPR001347">
    <property type="entry name" value="SIS_dom"/>
</dbReference>
<keyword evidence="2" id="KW-0238">DNA-binding</keyword>
<dbReference type="InterPro" id="IPR009057">
    <property type="entry name" value="Homeodomain-like_sf"/>
</dbReference>
<dbReference type="GO" id="GO:0097367">
    <property type="term" value="F:carbohydrate derivative binding"/>
    <property type="evidence" value="ECO:0007669"/>
    <property type="project" value="InterPro"/>
</dbReference>
<comment type="caution">
    <text evidence="5">The sequence shown here is derived from an EMBL/GenBank/DDBJ whole genome shotgun (WGS) entry which is preliminary data.</text>
</comment>
<feature type="domain" description="HTH rpiR-type" evidence="4">
    <location>
        <begin position="5"/>
        <end position="81"/>
    </location>
</feature>
<dbReference type="SUPFAM" id="SSF46689">
    <property type="entry name" value="Homeodomain-like"/>
    <property type="match status" value="1"/>
</dbReference>
<evidence type="ECO:0000313" key="5">
    <source>
        <dbReference type="EMBL" id="RIA47634.1"/>
    </source>
</evidence>
<dbReference type="GO" id="GO:1901135">
    <property type="term" value="P:carbohydrate derivative metabolic process"/>
    <property type="evidence" value="ECO:0007669"/>
    <property type="project" value="InterPro"/>
</dbReference>
<sequence length="289" mass="31843">MTDTTTVEERLRASYDRLTRAERQVAAALLESYPALGLSSITHLAATAKVSTPTVLRLVHKLGYDGFGAFQDALRTELQARMSGPMDKRALRSTGAPGGHILNRFAEAAVTNLQGTLAQMESEGFDAAVQIISDPKRRVFVTGGRITRALADYLFTHLQVLRPGVTQLGTAPGVWPHYLLDIAEGDVLVLFDIRRYETVLQRLAEMAHGRGAQIVLLTDQWGSPIAPLAQHRFACRVEAPSAWDSTLALLFVVEALVGGVEEKAWAQARGRMQTLEDIFDQTRLFRKFT</sequence>
<dbReference type="Proteomes" id="UP000266273">
    <property type="component" value="Unassembled WGS sequence"/>
</dbReference>
<evidence type="ECO:0000256" key="1">
    <source>
        <dbReference type="ARBA" id="ARBA00023015"/>
    </source>
</evidence>
<dbReference type="InterPro" id="IPR047640">
    <property type="entry name" value="RpiR-like"/>
</dbReference>
<evidence type="ECO:0000256" key="3">
    <source>
        <dbReference type="ARBA" id="ARBA00023163"/>
    </source>
</evidence>
<gene>
    <name evidence="5" type="ORF">BXY53_2195</name>
</gene>
<dbReference type="EMBL" id="QXDF01000002">
    <property type="protein sequence ID" value="RIA47634.1"/>
    <property type="molecule type" value="Genomic_DNA"/>
</dbReference>